<protein>
    <recommendedName>
        <fullName evidence="7">Splicing factor 3B subunit 3</fullName>
    </recommendedName>
</protein>
<evidence type="ECO:0000256" key="1">
    <source>
        <dbReference type="ARBA" id="ARBA00004123"/>
    </source>
</evidence>
<dbReference type="Pfam" id="PF23726">
    <property type="entry name" value="Beta-prop_RSE1_2nd"/>
    <property type="match status" value="1"/>
</dbReference>
<evidence type="ECO:0000256" key="3">
    <source>
        <dbReference type="ARBA" id="ARBA00022728"/>
    </source>
</evidence>
<dbReference type="Proteomes" id="UP000828390">
    <property type="component" value="Unassembled WGS sequence"/>
</dbReference>
<evidence type="ECO:0000313" key="12">
    <source>
        <dbReference type="EMBL" id="KAH3771635.1"/>
    </source>
</evidence>
<evidence type="ECO:0000259" key="11">
    <source>
        <dbReference type="Pfam" id="PF23726"/>
    </source>
</evidence>
<evidence type="ECO:0000259" key="10">
    <source>
        <dbReference type="Pfam" id="PF10433"/>
    </source>
</evidence>
<comment type="subcellular location">
    <subcellularLocation>
        <location evidence="1">Nucleus</location>
    </subcellularLocation>
</comment>
<dbReference type="GO" id="GO:0003676">
    <property type="term" value="F:nucleic acid binding"/>
    <property type="evidence" value="ECO:0007669"/>
    <property type="project" value="InterPro"/>
</dbReference>
<feature type="domain" description="RSE1/DDB1/CPSF1 C-terminal" evidence="9">
    <location>
        <begin position="863"/>
        <end position="1182"/>
    </location>
</feature>
<dbReference type="Pfam" id="PF10433">
    <property type="entry name" value="Beta-prop_RSE1_1st"/>
    <property type="match status" value="1"/>
</dbReference>
<dbReference type="EMBL" id="JAIWYP010000009">
    <property type="protein sequence ID" value="KAH3771635.1"/>
    <property type="molecule type" value="Genomic_DNA"/>
</dbReference>
<dbReference type="PANTHER" id="PTHR10644">
    <property type="entry name" value="DNA REPAIR/RNA PROCESSING CPSF FAMILY"/>
    <property type="match status" value="1"/>
</dbReference>
<dbReference type="AlphaFoldDB" id="A0A9D4IF30"/>
<dbReference type="GO" id="GO:0005681">
    <property type="term" value="C:spliceosomal complex"/>
    <property type="evidence" value="ECO:0007669"/>
    <property type="project" value="UniProtKB-KW"/>
</dbReference>
<keyword evidence="3" id="KW-0747">Spliceosome</keyword>
<keyword evidence="5" id="KW-0539">Nucleus</keyword>
<evidence type="ECO:0000256" key="5">
    <source>
        <dbReference type="ARBA" id="ARBA00023242"/>
    </source>
</evidence>
<keyword evidence="8" id="KW-0175">Coiled coil</keyword>
<organism evidence="12 13">
    <name type="scientific">Dreissena polymorpha</name>
    <name type="common">Zebra mussel</name>
    <name type="synonym">Mytilus polymorpha</name>
    <dbReference type="NCBI Taxonomy" id="45954"/>
    <lineage>
        <taxon>Eukaryota</taxon>
        <taxon>Metazoa</taxon>
        <taxon>Spiralia</taxon>
        <taxon>Lophotrochozoa</taxon>
        <taxon>Mollusca</taxon>
        <taxon>Bivalvia</taxon>
        <taxon>Autobranchia</taxon>
        <taxon>Heteroconchia</taxon>
        <taxon>Euheterodonta</taxon>
        <taxon>Imparidentia</taxon>
        <taxon>Neoheterodontei</taxon>
        <taxon>Myida</taxon>
        <taxon>Dreissenoidea</taxon>
        <taxon>Dreissenidae</taxon>
        <taxon>Dreissena</taxon>
    </lineage>
</organism>
<dbReference type="FunFam" id="2.130.10.10:FF:000031">
    <property type="entry name" value="Splicing factor 3b subunit 3"/>
    <property type="match status" value="1"/>
</dbReference>
<dbReference type="FunFam" id="2.130.10.10:FF:001721">
    <property type="entry name" value="Spliceosomal protein sap, putative"/>
    <property type="match status" value="1"/>
</dbReference>
<feature type="domain" description="RSE1/DDB1/CPSF1 first beta-propeller" evidence="10">
    <location>
        <begin position="14"/>
        <end position="401"/>
    </location>
</feature>
<dbReference type="GO" id="GO:0006397">
    <property type="term" value="P:mRNA processing"/>
    <property type="evidence" value="ECO:0007669"/>
    <property type="project" value="UniProtKB-KW"/>
</dbReference>
<accession>A0A9D4IF30</accession>
<dbReference type="InterPro" id="IPR058543">
    <property type="entry name" value="Beta-prop_RSE1/DDB1/CPSF1_2nd"/>
</dbReference>
<proteinExistence type="inferred from homology"/>
<reference evidence="12" key="2">
    <citation type="submission" date="2020-11" db="EMBL/GenBank/DDBJ databases">
        <authorList>
            <person name="McCartney M.A."/>
            <person name="Auch B."/>
            <person name="Kono T."/>
            <person name="Mallez S."/>
            <person name="Becker A."/>
            <person name="Gohl D.M."/>
            <person name="Silverstein K.A.T."/>
            <person name="Koren S."/>
            <person name="Bechman K.B."/>
            <person name="Herman A."/>
            <person name="Abrahante J.E."/>
            <person name="Garbe J."/>
        </authorList>
    </citation>
    <scope>NUCLEOTIDE SEQUENCE</scope>
    <source>
        <strain evidence="12">Duluth1</strain>
        <tissue evidence="12">Whole animal</tissue>
    </source>
</reference>
<dbReference type="Gene3D" id="1.10.150.910">
    <property type="match status" value="1"/>
</dbReference>
<comment type="similarity">
    <text evidence="6">Belongs to the RSE1 family.</text>
</comment>
<keyword evidence="13" id="KW-1185">Reference proteome</keyword>
<keyword evidence="2" id="KW-0507">mRNA processing</keyword>
<dbReference type="InterPro" id="IPR036322">
    <property type="entry name" value="WD40_repeat_dom_sf"/>
</dbReference>
<keyword evidence="4" id="KW-0508">mRNA splicing</keyword>
<evidence type="ECO:0000256" key="2">
    <source>
        <dbReference type="ARBA" id="ARBA00022664"/>
    </source>
</evidence>
<evidence type="ECO:0000256" key="7">
    <source>
        <dbReference type="ARBA" id="ARBA00040929"/>
    </source>
</evidence>
<evidence type="ECO:0000256" key="6">
    <source>
        <dbReference type="ARBA" id="ARBA00038266"/>
    </source>
</evidence>
<feature type="domain" description="RSE1/DDB1/CPSF1 second beta-propeller" evidence="11">
    <location>
        <begin position="445"/>
        <end position="766"/>
    </location>
</feature>
<evidence type="ECO:0000259" key="9">
    <source>
        <dbReference type="Pfam" id="PF03178"/>
    </source>
</evidence>
<dbReference type="Gene3D" id="2.130.10.10">
    <property type="entry name" value="YVTN repeat-like/Quinoprotein amine dehydrogenase"/>
    <property type="match status" value="3"/>
</dbReference>
<dbReference type="InterPro" id="IPR004871">
    <property type="entry name" value="RSE1/DDB1/CPSF1_C"/>
</dbReference>
<evidence type="ECO:0000256" key="8">
    <source>
        <dbReference type="SAM" id="Coils"/>
    </source>
</evidence>
<dbReference type="OrthoDB" id="436637at2759"/>
<dbReference type="InterPro" id="IPR050358">
    <property type="entry name" value="RSE1/DDB1/CFT1"/>
</dbReference>
<dbReference type="InterPro" id="IPR018846">
    <property type="entry name" value="Beta-prop_RSE1/DDB1/CPSF1_1st"/>
</dbReference>
<dbReference type="FunFam" id="1.10.150.910:FF:000002">
    <property type="entry name" value="Splicing factor 3B subunit 3"/>
    <property type="match status" value="1"/>
</dbReference>
<comment type="caution">
    <text evidence="12">The sequence shown here is derived from an EMBL/GenBank/DDBJ whole genome shotgun (WGS) entry which is preliminary data.</text>
</comment>
<dbReference type="GO" id="GO:0008380">
    <property type="term" value="P:RNA splicing"/>
    <property type="evidence" value="ECO:0007669"/>
    <property type="project" value="UniProtKB-KW"/>
</dbReference>
<evidence type="ECO:0000256" key="4">
    <source>
        <dbReference type="ARBA" id="ARBA00023187"/>
    </source>
</evidence>
<name>A0A9D4IF30_DREPO</name>
<dbReference type="FunFam" id="2.130.10.10:FF:000027">
    <property type="entry name" value="Splicing factor 3B subunit 3"/>
    <property type="match status" value="1"/>
</dbReference>
<evidence type="ECO:0000313" key="13">
    <source>
        <dbReference type="Proteomes" id="UP000828390"/>
    </source>
</evidence>
<dbReference type="Pfam" id="PF03178">
    <property type="entry name" value="CPSF_A"/>
    <property type="match status" value="1"/>
</dbReference>
<gene>
    <name evidence="12" type="ORF">DPMN_172961</name>
</gene>
<reference evidence="12" key="1">
    <citation type="journal article" date="2019" name="bioRxiv">
        <title>The Genome of the Zebra Mussel, Dreissena polymorpha: A Resource for Invasive Species Research.</title>
        <authorList>
            <person name="McCartney M.A."/>
            <person name="Auch B."/>
            <person name="Kono T."/>
            <person name="Mallez S."/>
            <person name="Zhang Y."/>
            <person name="Obille A."/>
            <person name="Becker A."/>
            <person name="Abrahante J.E."/>
            <person name="Garbe J."/>
            <person name="Badalamenti J.P."/>
            <person name="Herman A."/>
            <person name="Mangelson H."/>
            <person name="Liachko I."/>
            <person name="Sullivan S."/>
            <person name="Sone E.D."/>
            <person name="Koren S."/>
            <person name="Silverstein K.A.T."/>
            <person name="Beckman K.B."/>
            <person name="Gohl D.M."/>
        </authorList>
    </citation>
    <scope>NUCLEOTIDE SEQUENCE</scope>
    <source>
        <strain evidence="12">Duluth1</strain>
        <tissue evidence="12">Whole animal</tissue>
    </source>
</reference>
<feature type="coiled-coil region" evidence="8">
    <location>
        <begin position="813"/>
        <end position="844"/>
    </location>
</feature>
<dbReference type="InterPro" id="IPR015943">
    <property type="entry name" value="WD40/YVTN_repeat-like_dom_sf"/>
</dbReference>
<dbReference type="SUPFAM" id="SSF50978">
    <property type="entry name" value="WD40 repeat-like"/>
    <property type="match status" value="1"/>
</dbReference>
<sequence length="1216" mass="134510">MHLYNLTLQRATGITCAVHGNFSGAKLQEVIVSRGKILELLRHDPNTGKIYPVLTQETFGVIRSLIPFRLTGGTKDYLVVGSDSGRIVILEYIAQKNAFEKVHQETFGKSGCRRIVPGQFLAVDPKGRAVMIGAVEKQKLVYILNRDAQARLTISSPLEAHKANTLVFHMTGVDVGFENPTFACLEIDYEECDADPTGEAADKAQMLLTYYELDLGLNHVVRKYSEPLEEHGNFLISVPGGADGPSGVLICSENYITYKNIGDQPDIRCPIPRRRNDLDDPERGMLFVCSATHKTKSMFFFLAQTEQGDIFKITLETDEDMVTEIHLKYFDTIPVATSLCVLKSGFLFAASEFGNHNLYQIARLGDDDDEPRFSSASPLEEGTTFFFGPRPLKNLVMVDEMDSLSPIMSCQIADLANEDTPQLYSLCGRGPRSSLRVLRHGLEVSEMAVSELPGNPNAVWTVKKHADDEYDAYIIVSFVNATLVLSIGETVEEVTDSGFLGTTPTLSCSQLGDDALVQIYPDGIRHIRSDKRVNEWKTPGKKNIVKCAVNQRQVVIALTGGELVYFEMDPTGQLNEYTERKDMSSDVVCMALGRVPVGEQRCRFLAVGLADNTVRIVSLDPNDCLSPLSMQALPASPESLCIVEMGGTEAKEETGETGTVGGLFLNTGLQNGVLLRTVLDTVTGDLSDTRTRYLGTRPVKLFRIAMQGSEAVLAMSSRSWLSYAYQSRFHLTPLSYETLEYASGFASEQCPEGIVAISTNTLRILALEKLGAVFNQVSHLLLYTPRKFVIHQESGHLVTIESDHNAYTEATKAQRKQTLADAMIEDAQEEERELAAEMAAAFLNEDLPESVFGAPKASAGMWASVIRVINPITGLTLDTVQLEQNEAAHSIAIVKFSNSPEDTHVVVGVGKDLTLNPRTLSNGYLYTYRLVEGETLEFVHKTVVDELPGAIVPFQGRALIGVGKFLRIYDLGKKKLLRKCENKHIPNFVVGIHAMGNRVIVADIQDSFHFVRYKRAENQLIVFADDTNPRWITASCLLDYDTVAGADKFGNITIIRLPPDVTDDVDEDPTGNKALWDRGVLNGASQKADIHMNFHIGEVVTSLQKATLIPGGSESLVYTTLSGGVGMLVPFTSHEDQDFFQHLEMYMRQEHPPLGGREHLSYRSYYFPVKNVVDGDLCEMFNSMDVAKQKSVAEELDRTPAEVSKKLEDIRTRYAF</sequence>